<feature type="signal peptide" evidence="1">
    <location>
        <begin position="1"/>
        <end position="21"/>
    </location>
</feature>
<protein>
    <submittedName>
        <fullName evidence="2">Uncharacterized protein</fullName>
    </submittedName>
</protein>
<sequence length="119" mass="13516">MKIFNLSLTIALCGFLENVSAIYVYACKNYMFTMTAVDEAIASVPHSHMHGKFAKDSRGGLGRKIKIPLHFSDEDKMGVYVILETYTNNIMDVMVHPDGEPHRGKFCRIKKIEDEEDDD</sequence>
<evidence type="ECO:0000313" key="3">
    <source>
        <dbReference type="Proteomes" id="UP000275772"/>
    </source>
</evidence>
<name>A0A383UZC2_BLUHO</name>
<dbReference type="Proteomes" id="UP000275772">
    <property type="component" value="Unassembled WGS sequence"/>
</dbReference>
<evidence type="ECO:0000256" key="1">
    <source>
        <dbReference type="SAM" id="SignalP"/>
    </source>
</evidence>
<gene>
    <name evidence="2" type="ORF">BLGHR1_16484</name>
</gene>
<dbReference type="EMBL" id="UNSH01000081">
    <property type="protein sequence ID" value="SZF05681.1"/>
    <property type="molecule type" value="Genomic_DNA"/>
</dbReference>
<dbReference type="AlphaFoldDB" id="A0A383UZC2"/>
<proteinExistence type="predicted"/>
<organism evidence="2 3">
    <name type="scientific">Blumeria hordei</name>
    <name type="common">Barley powdery mildew</name>
    <name type="synonym">Blumeria graminis f. sp. hordei</name>
    <dbReference type="NCBI Taxonomy" id="2867405"/>
    <lineage>
        <taxon>Eukaryota</taxon>
        <taxon>Fungi</taxon>
        <taxon>Dikarya</taxon>
        <taxon>Ascomycota</taxon>
        <taxon>Pezizomycotina</taxon>
        <taxon>Leotiomycetes</taxon>
        <taxon>Erysiphales</taxon>
        <taxon>Erysiphaceae</taxon>
        <taxon>Blumeria</taxon>
    </lineage>
</organism>
<accession>A0A383UZC2</accession>
<evidence type="ECO:0000313" key="2">
    <source>
        <dbReference type="EMBL" id="SZF05681.1"/>
    </source>
</evidence>
<keyword evidence="1" id="KW-0732">Signal</keyword>
<reference evidence="2 3" key="1">
    <citation type="submission" date="2017-11" db="EMBL/GenBank/DDBJ databases">
        <authorList>
            <person name="Kracher B."/>
        </authorList>
    </citation>
    <scope>NUCLEOTIDE SEQUENCE [LARGE SCALE GENOMIC DNA]</scope>
    <source>
        <strain evidence="2 3">RACE1</strain>
    </source>
</reference>
<feature type="chain" id="PRO_5016780960" evidence="1">
    <location>
        <begin position="22"/>
        <end position="119"/>
    </location>
</feature>
<dbReference type="VEuPathDB" id="FungiDB:BLGHR1_16484"/>